<dbReference type="Gene3D" id="2.60.40.1180">
    <property type="entry name" value="Golgi alpha-mannosidase II"/>
    <property type="match status" value="1"/>
</dbReference>
<name>A0A150GA14_GONPE</name>
<evidence type="ECO:0000256" key="1">
    <source>
        <dbReference type="SAM" id="MobiDB-lite"/>
    </source>
</evidence>
<dbReference type="AlphaFoldDB" id="A0A150GA14"/>
<dbReference type="GO" id="GO:0005737">
    <property type="term" value="C:cytoplasm"/>
    <property type="evidence" value="ECO:0007669"/>
    <property type="project" value="TreeGrafter"/>
</dbReference>
<evidence type="ECO:0000313" key="3">
    <source>
        <dbReference type="EMBL" id="KXZ46668.1"/>
    </source>
</evidence>
<dbReference type="GO" id="GO:0043169">
    <property type="term" value="F:cation binding"/>
    <property type="evidence" value="ECO:0007669"/>
    <property type="project" value="InterPro"/>
</dbReference>
<proteinExistence type="predicted"/>
<dbReference type="EMBL" id="LSYV01000042">
    <property type="protein sequence ID" value="KXZ46668.1"/>
    <property type="molecule type" value="Genomic_DNA"/>
</dbReference>
<dbReference type="SUPFAM" id="SSF51011">
    <property type="entry name" value="Glycosyl hydrolase domain"/>
    <property type="match status" value="1"/>
</dbReference>
<evidence type="ECO:0000313" key="4">
    <source>
        <dbReference type="Proteomes" id="UP000075714"/>
    </source>
</evidence>
<sequence>MQCCRNEFGHPEWIDFPRDGNGWSHHYCRRQWSLADTDHLRYKFLQAWDAAMMALDEHYSVLGSRHQWVTHMDEAEQILVFERGPLLFVFNWSPSEGRESYTVAVPVPGKWRVALDSDAWDFGGKGRVGHEVDHFSDPTPAGTSRDREHSIKTAGGLSLGSGDEVA</sequence>
<organism evidence="3 4">
    <name type="scientific">Gonium pectorale</name>
    <name type="common">Green alga</name>
    <dbReference type="NCBI Taxonomy" id="33097"/>
    <lineage>
        <taxon>Eukaryota</taxon>
        <taxon>Viridiplantae</taxon>
        <taxon>Chlorophyta</taxon>
        <taxon>core chlorophytes</taxon>
        <taxon>Chlorophyceae</taxon>
        <taxon>CS clade</taxon>
        <taxon>Chlamydomonadales</taxon>
        <taxon>Volvocaceae</taxon>
        <taxon>Gonium</taxon>
    </lineage>
</organism>
<keyword evidence="4" id="KW-1185">Reference proteome</keyword>
<dbReference type="PANTHER" id="PTHR43651:SF2">
    <property type="entry name" value="1,4-ALPHA-GLUCAN-BRANCHING ENZYME, CHLOROPLASTIC_AMYLOPLASTIC"/>
    <property type="match status" value="1"/>
</dbReference>
<dbReference type="OrthoDB" id="540871at2759"/>
<dbReference type="Gene3D" id="3.20.20.80">
    <property type="entry name" value="Glycosidases"/>
    <property type="match status" value="1"/>
</dbReference>
<comment type="caution">
    <text evidence="3">The sequence shown here is derived from an EMBL/GenBank/DDBJ whole genome shotgun (WGS) entry which is preliminary data.</text>
</comment>
<dbReference type="PANTHER" id="PTHR43651">
    <property type="entry name" value="1,4-ALPHA-GLUCAN-BRANCHING ENZYME"/>
    <property type="match status" value="1"/>
</dbReference>
<reference evidence="4" key="1">
    <citation type="journal article" date="2016" name="Nat. Commun.">
        <title>The Gonium pectorale genome demonstrates co-option of cell cycle regulation during the evolution of multicellularity.</title>
        <authorList>
            <person name="Hanschen E.R."/>
            <person name="Marriage T.N."/>
            <person name="Ferris P.J."/>
            <person name="Hamaji T."/>
            <person name="Toyoda A."/>
            <person name="Fujiyama A."/>
            <person name="Neme R."/>
            <person name="Noguchi H."/>
            <person name="Minakuchi Y."/>
            <person name="Suzuki M."/>
            <person name="Kawai-Toyooka H."/>
            <person name="Smith D.R."/>
            <person name="Sparks H."/>
            <person name="Anderson J."/>
            <person name="Bakaric R."/>
            <person name="Luria V."/>
            <person name="Karger A."/>
            <person name="Kirschner M.W."/>
            <person name="Durand P.M."/>
            <person name="Michod R.E."/>
            <person name="Nozaki H."/>
            <person name="Olson B.J."/>
        </authorList>
    </citation>
    <scope>NUCLEOTIDE SEQUENCE [LARGE SCALE GENOMIC DNA]</scope>
    <source>
        <strain evidence="4">NIES-2863</strain>
    </source>
</reference>
<dbReference type="STRING" id="33097.A0A150GA14"/>
<dbReference type="Proteomes" id="UP000075714">
    <property type="component" value="Unassembled WGS sequence"/>
</dbReference>
<gene>
    <name evidence="3" type="ORF">GPECTOR_41g632</name>
</gene>
<dbReference type="GO" id="GO:0005975">
    <property type="term" value="P:carbohydrate metabolic process"/>
    <property type="evidence" value="ECO:0007669"/>
    <property type="project" value="InterPro"/>
</dbReference>
<evidence type="ECO:0000259" key="2">
    <source>
        <dbReference type="Pfam" id="PF02806"/>
    </source>
</evidence>
<accession>A0A150GA14</accession>
<dbReference type="InterPro" id="IPR013780">
    <property type="entry name" value="Glyco_hydro_b"/>
</dbReference>
<dbReference type="GO" id="GO:0003844">
    <property type="term" value="F:1,4-alpha-glucan branching enzyme activity"/>
    <property type="evidence" value="ECO:0007669"/>
    <property type="project" value="TreeGrafter"/>
</dbReference>
<dbReference type="InterPro" id="IPR006048">
    <property type="entry name" value="A-amylase/branching_C"/>
</dbReference>
<protein>
    <recommendedName>
        <fullName evidence="2">Alpha-amylase/branching enzyme C-terminal all beta domain-containing protein</fullName>
    </recommendedName>
</protein>
<feature type="domain" description="Alpha-amylase/branching enzyme C-terminal all beta" evidence="2">
    <location>
        <begin position="68"/>
        <end position="141"/>
    </location>
</feature>
<dbReference type="Pfam" id="PF02806">
    <property type="entry name" value="Alpha-amylase_C"/>
    <property type="match status" value="1"/>
</dbReference>
<feature type="region of interest" description="Disordered" evidence="1">
    <location>
        <begin position="131"/>
        <end position="166"/>
    </location>
</feature>